<keyword evidence="2 3" id="KW-0378">Hydrolase</keyword>
<dbReference type="SUPFAM" id="SSF53474">
    <property type="entry name" value="alpha/beta-Hydrolases"/>
    <property type="match status" value="1"/>
</dbReference>
<gene>
    <name evidence="3" type="ORF">A5679_24955</name>
</gene>
<sequence length="301" mass="32225">MSTNIATTTVSFTSQGVRCAGWLTLPRGAGPHPGLVLCHGLGATHGMLMSQYEQHFADAGVATLAFDYRHTGASDGSPRQRFSMRRHQQDVGAALDYLRHHDSIDSQRIGLWGTSLGAMHVLREAGARRDLAAVVVQCPIVHGPAALARNGWRPALHATPAILDDVLRRMRGAAPRYVPIVGEPGSLAAVTIPGALAGWHSTVPAGTTFDNRIAAADVIGIGMTSAKHGAARIAAPLLVCVSARETLMNPRHAADVGHRAPYGVVRHYDGDHFQIYHPPLLNQLLTDQTQFLQEHLNVQSA</sequence>
<dbReference type="Proteomes" id="UP000092207">
    <property type="component" value="Unassembled WGS sequence"/>
</dbReference>
<dbReference type="RefSeq" id="WP_067309731.1">
    <property type="nucleotide sequence ID" value="NZ_LZJY01000367.1"/>
</dbReference>
<accession>A0A1A2UMR2</accession>
<dbReference type="InterPro" id="IPR010520">
    <property type="entry name" value="FrsA-like"/>
</dbReference>
<evidence type="ECO:0000313" key="3">
    <source>
        <dbReference type="EMBL" id="OBH89755.1"/>
    </source>
</evidence>
<evidence type="ECO:0000256" key="2">
    <source>
        <dbReference type="ARBA" id="ARBA00022801"/>
    </source>
</evidence>
<dbReference type="GO" id="GO:0052689">
    <property type="term" value="F:carboxylic ester hydrolase activity"/>
    <property type="evidence" value="ECO:0007669"/>
    <property type="project" value="UniProtKB-ARBA"/>
</dbReference>
<dbReference type="EMBL" id="LZJY01000367">
    <property type="protein sequence ID" value="OBH89755.1"/>
    <property type="molecule type" value="Genomic_DNA"/>
</dbReference>
<dbReference type="Pfam" id="PF06500">
    <property type="entry name" value="FrsA-like"/>
    <property type="match status" value="1"/>
</dbReference>
<proteinExistence type="inferred from homology"/>
<dbReference type="InterPro" id="IPR029058">
    <property type="entry name" value="AB_hydrolase_fold"/>
</dbReference>
<dbReference type="Gene3D" id="3.40.50.1820">
    <property type="entry name" value="alpha/beta hydrolase"/>
    <property type="match status" value="1"/>
</dbReference>
<evidence type="ECO:0000313" key="4">
    <source>
        <dbReference type="Proteomes" id="UP000092207"/>
    </source>
</evidence>
<dbReference type="AlphaFoldDB" id="A0A1A2UMR2"/>
<organism evidence="3 4">
    <name type="scientific">Mycobacterium scrofulaceum</name>
    <dbReference type="NCBI Taxonomy" id="1783"/>
    <lineage>
        <taxon>Bacteria</taxon>
        <taxon>Bacillati</taxon>
        <taxon>Actinomycetota</taxon>
        <taxon>Actinomycetes</taxon>
        <taxon>Mycobacteriales</taxon>
        <taxon>Mycobacteriaceae</taxon>
        <taxon>Mycobacterium</taxon>
    </lineage>
</organism>
<evidence type="ECO:0000256" key="1">
    <source>
        <dbReference type="ARBA" id="ARBA00008645"/>
    </source>
</evidence>
<dbReference type="PANTHER" id="PTHR22946:SF9">
    <property type="entry name" value="POLYKETIDE TRANSFERASE AF380"/>
    <property type="match status" value="1"/>
</dbReference>
<name>A0A1A2UMR2_MYCSC</name>
<protein>
    <submittedName>
        <fullName evidence="3">Alpha/beta hydrolase</fullName>
    </submittedName>
</protein>
<comment type="caution">
    <text evidence="3">The sequence shown here is derived from an EMBL/GenBank/DDBJ whole genome shotgun (WGS) entry which is preliminary data.</text>
</comment>
<dbReference type="InterPro" id="IPR050261">
    <property type="entry name" value="FrsA_esterase"/>
</dbReference>
<reference evidence="3 4" key="1">
    <citation type="submission" date="2016-06" db="EMBL/GenBank/DDBJ databases">
        <authorList>
            <person name="Kjaerup R.B."/>
            <person name="Dalgaard T.S."/>
            <person name="Juul-Madsen H.R."/>
        </authorList>
    </citation>
    <scope>NUCLEOTIDE SEQUENCE [LARGE SCALE GENOMIC DNA]</scope>
    <source>
        <strain evidence="3 4">E2838</strain>
    </source>
</reference>
<comment type="similarity">
    <text evidence="1">Belongs to the AB hydrolase superfamily.</text>
</comment>
<dbReference type="PANTHER" id="PTHR22946">
    <property type="entry name" value="DIENELACTONE HYDROLASE DOMAIN-CONTAINING PROTEIN-RELATED"/>
    <property type="match status" value="1"/>
</dbReference>